<protein>
    <recommendedName>
        <fullName evidence="3">Retrotransposon gag domain-containing protein</fullName>
    </recommendedName>
</protein>
<accession>A0AA89AF91</accession>
<dbReference type="EMBL" id="JAVXUP010003084">
    <property type="protein sequence ID" value="KAK3000122.1"/>
    <property type="molecule type" value="Genomic_DNA"/>
</dbReference>
<keyword evidence="2" id="KW-1185">Reference proteome</keyword>
<comment type="caution">
    <text evidence="1">The sequence shown here is derived from an EMBL/GenBank/DDBJ whole genome shotgun (WGS) entry which is preliminary data.</text>
</comment>
<name>A0AA89AF91_9ASTE</name>
<evidence type="ECO:0000313" key="1">
    <source>
        <dbReference type="EMBL" id="KAK3000122.1"/>
    </source>
</evidence>
<dbReference type="Proteomes" id="UP001188597">
    <property type="component" value="Unassembled WGS sequence"/>
</dbReference>
<dbReference type="PANTHER" id="PTHR37610">
    <property type="entry name" value="CCHC-TYPE DOMAIN-CONTAINING PROTEIN"/>
    <property type="match status" value="1"/>
</dbReference>
<organism evidence="1 2">
    <name type="scientific">Escallonia herrerae</name>
    <dbReference type="NCBI Taxonomy" id="1293975"/>
    <lineage>
        <taxon>Eukaryota</taxon>
        <taxon>Viridiplantae</taxon>
        <taxon>Streptophyta</taxon>
        <taxon>Embryophyta</taxon>
        <taxon>Tracheophyta</taxon>
        <taxon>Spermatophyta</taxon>
        <taxon>Magnoliopsida</taxon>
        <taxon>eudicotyledons</taxon>
        <taxon>Gunneridae</taxon>
        <taxon>Pentapetalae</taxon>
        <taxon>asterids</taxon>
        <taxon>campanulids</taxon>
        <taxon>Escalloniales</taxon>
        <taxon>Escalloniaceae</taxon>
        <taxon>Escallonia</taxon>
    </lineage>
</organism>
<feature type="non-terminal residue" evidence="1">
    <location>
        <position position="1"/>
    </location>
</feature>
<dbReference type="PANTHER" id="PTHR37610:SF97">
    <property type="entry name" value="RETROTRANSPOSON GAG DOMAIN-CONTAINING PROTEIN"/>
    <property type="match status" value="1"/>
</dbReference>
<sequence length="152" mass="17115">VFSWITNALAKDLQDNAAHVQTAREIWKYLEERFTQGIEPRVYELKRAIALLQQEKSSISSYYGLNPIPVCNCGSTCGAASSMREVEKVFDFLMGLDEAYMTVRSQILSIDPLSNLGRAYAIAAQEEKRRVVTSYRAPTIDVAALMIREDES</sequence>
<evidence type="ECO:0008006" key="3">
    <source>
        <dbReference type="Google" id="ProtNLM"/>
    </source>
</evidence>
<evidence type="ECO:0000313" key="2">
    <source>
        <dbReference type="Proteomes" id="UP001188597"/>
    </source>
</evidence>
<reference evidence="1" key="1">
    <citation type="submission" date="2022-12" db="EMBL/GenBank/DDBJ databases">
        <title>Draft genome assemblies for two species of Escallonia (Escalloniales).</title>
        <authorList>
            <person name="Chanderbali A."/>
            <person name="Dervinis C."/>
            <person name="Anghel I."/>
            <person name="Soltis D."/>
            <person name="Soltis P."/>
            <person name="Zapata F."/>
        </authorList>
    </citation>
    <scope>NUCLEOTIDE SEQUENCE</scope>
    <source>
        <strain evidence="1">UCBG64.0493</strain>
        <tissue evidence="1">Leaf</tissue>
    </source>
</reference>
<proteinExistence type="predicted"/>
<gene>
    <name evidence="1" type="ORF">RJ639_024570</name>
</gene>
<dbReference type="AlphaFoldDB" id="A0AA89AF91"/>